<proteinExistence type="predicted"/>
<dbReference type="EMBL" id="FQ312005">
    <property type="protein sequence ID" value="CBW27109.1"/>
    <property type="molecule type" value="Genomic_DNA"/>
</dbReference>
<feature type="chain" id="PRO_5003154530" evidence="1">
    <location>
        <begin position="24"/>
        <end position="87"/>
    </location>
</feature>
<accession>E1X4D7</accession>
<dbReference type="OrthoDB" id="9939032at2"/>
<dbReference type="Proteomes" id="UP000008963">
    <property type="component" value="Chromosome"/>
</dbReference>
<keyword evidence="1" id="KW-0732">Signal</keyword>
<dbReference type="STRING" id="862908.BMS_2310"/>
<dbReference type="AlphaFoldDB" id="E1X4D7"/>
<dbReference type="HOGENOM" id="CLU_2479012_0_0_7"/>
<dbReference type="PROSITE" id="PS51257">
    <property type="entry name" value="PROKAR_LIPOPROTEIN"/>
    <property type="match status" value="1"/>
</dbReference>
<evidence type="ECO:0000313" key="3">
    <source>
        <dbReference type="Proteomes" id="UP000008963"/>
    </source>
</evidence>
<dbReference type="RefSeq" id="WP_014244886.1">
    <property type="nucleotide sequence ID" value="NC_016620.1"/>
</dbReference>
<evidence type="ECO:0000313" key="2">
    <source>
        <dbReference type="EMBL" id="CBW27109.1"/>
    </source>
</evidence>
<keyword evidence="3" id="KW-1185">Reference proteome</keyword>
<dbReference type="KEGG" id="bmx:BMS_2310"/>
<name>E1X4D7_HALMS</name>
<gene>
    <name evidence="2" type="ordered locus">BMS_2310</name>
</gene>
<reference evidence="3" key="1">
    <citation type="journal article" date="2013" name="ISME J.">
        <title>A small predatory core genome in the divergent marine Bacteriovorax marinus SJ and the terrestrial Bdellovibrio bacteriovorus.</title>
        <authorList>
            <person name="Crossman L.C."/>
            <person name="Chen H."/>
            <person name="Cerdeno-Tarraga A.M."/>
            <person name="Brooks K."/>
            <person name="Quail M.A."/>
            <person name="Pineiro S.A."/>
            <person name="Hobley L."/>
            <person name="Sockett R.E."/>
            <person name="Bentley S.D."/>
            <person name="Parkhill J."/>
            <person name="Williams H.N."/>
            <person name="Stine O.C."/>
        </authorList>
    </citation>
    <scope>NUCLEOTIDE SEQUENCE [LARGE SCALE GENOMIC DNA]</scope>
    <source>
        <strain evidence="3">ATCC BAA-682 / DSM 15412 / SJ</strain>
    </source>
</reference>
<sequence>MKKLLTLTALGLVFASCSSNEMASNSHALAERNVASVNTPVCAVEQHSRNKSWYRVSIAGKPHNEHWYGKKQVMRIKNNYVQKGKCQ</sequence>
<protein>
    <submittedName>
        <fullName evidence="2">Exported protein</fullName>
    </submittedName>
</protein>
<organism evidence="2 3">
    <name type="scientific">Halobacteriovorax marinus (strain ATCC BAA-682 / DSM 15412 / SJ)</name>
    <name type="common">Bacteriovorax marinus</name>
    <dbReference type="NCBI Taxonomy" id="862908"/>
    <lineage>
        <taxon>Bacteria</taxon>
        <taxon>Pseudomonadati</taxon>
        <taxon>Bdellovibrionota</taxon>
        <taxon>Bacteriovoracia</taxon>
        <taxon>Bacteriovoracales</taxon>
        <taxon>Halobacteriovoraceae</taxon>
        <taxon>Halobacteriovorax</taxon>
    </lineage>
</organism>
<feature type="signal peptide" evidence="1">
    <location>
        <begin position="1"/>
        <end position="23"/>
    </location>
</feature>
<evidence type="ECO:0000256" key="1">
    <source>
        <dbReference type="SAM" id="SignalP"/>
    </source>
</evidence>